<proteinExistence type="predicted"/>
<name>A0A5C5XTX2_9BACT</name>
<reference evidence="1 2" key="1">
    <citation type="submission" date="2019-02" db="EMBL/GenBank/DDBJ databases">
        <title>Deep-cultivation of Planctomycetes and their phenomic and genomic characterization uncovers novel biology.</title>
        <authorList>
            <person name="Wiegand S."/>
            <person name="Jogler M."/>
            <person name="Boedeker C."/>
            <person name="Pinto D."/>
            <person name="Vollmers J."/>
            <person name="Rivas-Marin E."/>
            <person name="Kohn T."/>
            <person name="Peeters S.H."/>
            <person name="Heuer A."/>
            <person name="Rast P."/>
            <person name="Oberbeckmann S."/>
            <person name="Bunk B."/>
            <person name="Jeske O."/>
            <person name="Meyerdierks A."/>
            <person name="Storesund J.E."/>
            <person name="Kallscheuer N."/>
            <person name="Luecker S."/>
            <person name="Lage O.M."/>
            <person name="Pohl T."/>
            <person name="Merkel B.J."/>
            <person name="Hornburger P."/>
            <person name="Mueller R.-W."/>
            <person name="Bruemmer F."/>
            <person name="Labrenz M."/>
            <person name="Spormann A.M."/>
            <person name="Op Den Camp H."/>
            <person name="Overmann J."/>
            <person name="Amann R."/>
            <person name="Jetten M.S.M."/>
            <person name="Mascher T."/>
            <person name="Medema M.H."/>
            <person name="Devos D.P."/>
            <person name="Kaster A.-K."/>
            <person name="Ovreas L."/>
            <person name="Rohde M."/>
            <person name="Galperin M.Y."/>
            <person name="Jogler C."/>
        </authorList>
    </citation>
    <scope>NUCLEOTIDE SEQUENCE [LARGE SCALE GENOMIC DNA]</scope>
    <source>
        <strain evidence="1 2">CA85</strain>
    </source>
</reference>
<dbReference type="EMBL" id="SJPK01000006">
    <property type="protein sequence ID" value="TWT66158.1"/>
    <property type="molecule type" value="Genomic_DNA"/>
</dbReference>
<keyword evidence="2" id="KW-1185">Reference proteome</keyword>
<accession>A0A5C5XTX2</accession>
<sequence length="94" mass="10681">MSRTVEACATYELESEILEAIGQPDESEVLTIPVKSGWGLQEALRYKVHPGERVQQWLYHGTDQDLCVWFAEVANTWRVTLVLSVPSNVARKIH</sequence>
<protein>
    <submittedName>
        <fullName evidence="1">Uncharacterized protein</fullName>
    </submittedName>
</protein>
<evidence type="ECO:0000313" key="2">
    <source>
        <dbReference type="Proteomes" id="UP000318053"/>
    </source>
</evidence>
<evidence type="ECO:0000313" key="1">
    <source>
        <dbReference type="EMBL" id="TWT66158.1"/>
    </source>
</evidence>
<dbReference type="OrthoDB" id="176168at2"/>
<gene>
    <name evidence="1" type="ORF">CA85_30220</name>
</gene>
<dbReference type="AlphaFoldDB" id="A0A5C5XTX2"/>
<dbReference type="Proteomes" id="UP000318053">
    <property type="component" value="Unassembled WGS sequence"/>
</dbReference>
<organism evidence="1 2">
    <name type="scientific">Allorhodopirellula solitaria</name>
    <dbReference type="NCBI Taxonomy" id="2527987"/>
    <lineage>
        <taxon>Bacteria</taxon>
        <taxon>Pseudomonadati</taxon>
        <taxon>Planctomycetota</taxon>
        <taxon>Planctomycetia</taxon>
        <taxon>Pirellulales</taxon>
        <taxon>Pirellulaceae</taxon>
        <taxon>Allorhodopirellula</taxon>
    </lineage>
</organism>
<comment type="caution">
    <text evidence="1">The sequence shown here is derived from an EMBL/GenBank/DDBJ whole genome shotgun (WGS) entry which is preliminary data.</text>
</comment>
<dbReference type="RefSeq" id="WP_146391965.1">
    <property type="nucleotide sequence ID" value="NZ_SJPK01000006.1"/>
</dbReference>